<dbReference type="InterPro" id="IPR036524">
    <property type="entry name" value="Frataxin/CyaY_sf"/>
</dbReference>
<dbReference type="EMBL" id="FOGN01000003">
    <property type="protein sequence ID" value="SES03418.1"/>
    <property type="molecule type" value="Genomic_DNA"/>
</dbReference>
<dbReference type="Gene3D" id="3.30.920.10">
    <property type="entry name" value="Frataxin/CyaY"/>
    <property type="match status" value="1"/>
</dbReference>
<dbReference type="Proteomes" id="UP000186904">
    <property type="component" value="Unassembled WGS sequence"/>
</dbReference>
<dbReference type="InterPro" id="IPR002908">
    <property type="entry name" value="Frataxin/CyaY"/>
</dbReference>
<accession>A0A031MFN5</accession>
<dbReference type="SMART" id="SM01219">
    <property type="entry name" value="Frataxin_Cyay"/>
    <property type="match status" value="1"/>
</dbReference>
<sequence>MQELNESEFHRQVDLIQDRIEQALDAADLDLDMEQTEGSLILMLAAGPRLVIGRQPASRELWVATPDGTLHFGYQPAHGWIHDSDGEALGIVLAQVLGDLSGDEVELDLDE</sequence>
<evidence type="ECO:0000313" key="8">
    <source>
        <dbReference type="Proteomes" id="UP000305198"/>
    </source>
</evidence>
<dbReference type="Proteomes" id="UP000186599">
    <property type="component" value="Unassembled WGS sequence"/>
</dbReference>
<dbReference type="GO" id="GO:0016226">
    <property type="term" value="P:iron-sulfur cluster assembly"/>
    <property type="evidence" value="ECO:0007669"/>
    <property type="project" value="InterPro"/>
</dbReference>
<evidence type="ECO:0000313" key="4">
    <source>
        <dbReference type="EMBL" id="SFM04227.1"/>
    </source>
</evidence>
<dbReference type="GO" id="GO:0008199">
    <property type="term" value="F:ferric iron binding"/>
    <property type="evidence" value="ECO:0007669"/>
    <property type="project" value="InterPro"/>
</dbReference>
<dbReference type="AlphaFoldDB" id="A0A031MFN5"/>
<dbReference type="PROSITE" id="PS50810">
    <property type="entry name" value="FRATAXIN_2"/>
    <property type="match status" value="1"/>
</dbReference>
<reference evidence="6 7" key="1">
    <citation type="submission" date="2016-10" db="EMBL/GenBank/DDBJ databases">
        <authorList>
            <person name="de Groot N.N."/>
        </authorList>
    </citation>
    <scope>NUCLEOTIDE SEQUENCE [LARGE SCALE GENOMIC DNA]</scope>
    <source>
        <strain evidence="4 6">CGMCC 1.9095</strain>
        <strain evidence="3 7">DSM 22558</strain>
    </source>
</reference>
<keyword evidence="2" id="KW-0408">Iron</keyword>
<keyword evidence="6" id="KW-1185">Reference proteome</keyword>
<evidence type="ECO:0000313" key="5">
    <source>
        <dbReference type="EMBL" id="TKA93056.1"/>
    </source>
</evidence>
<dbReference type="NCBIfam" id="TIGR03421">
    <property type="entry name" value="FeS_CyaY"/>
    <property type="match status" value="1"/>
</dbReference>
<organism evidence="5 8">
    <name type="scientific">Halopseudomonas bauzanensis</name>
    <dbReference type="NCBI Taxonomy" id="653930"/>
    <lineage>
        <taxon>Bacteria</taxon>
        <taxon>Pseudomonadati</taxon>
        <taxon>Pseudomonadota</taxon>
        <taxon>Gammaproteobacteria</taxon>
        <taxon>Pseudomonadales</taxon>
        <taxon>Pseudomonadaceae</taxon>
        <taxon>Halopseudomonas</taxon>
    </lineage>
</organism>
<evidence type="ECO:0000256" key="1">
    <source>
        <dbReference type="ARBA" id="ARBA00008183"/>
    </source>
</evidence>
<dbReference type="Proteomes" id="UP000305198">
    <property type="component" value="Unassembled WGS sequence"/>
</dbReference>
<dbReference type="STRING" id="653930.SAMN05216589_2095"/>
<reference evidence="5 8" key="2">
    <citation type="submission" date="2019-04" db="EMBL/GenBank/DDBJ databases">
        <title>Crypto-aerobic microbial life in anoxic (sulfidic) marine sediments.</title>
        <authorList>
            <person name="Bhattacharya S."/>
            <person name="Roy C."/>
            <person name="Mondal N."/>
            <person name="Sarkar J."/>
            <person name="Mandal S."/>
            <person name="Rameez M.J."/>
            <person name="Ghosh W."/>
        </authorList>
    </citation>
    <scope>NUCLEOTIDE SEQUENCE [LARGE SCALE GENOMIC DNA]</scope>
    <source>
        <strain evidence="5 8">SBBB</strain>
    </source>
</reference>
<dbReference type="OrthoDB" id="285675at2"/>
<evidence type="ECO:0000313" key="3">
    <source>
        <dbReference type="EMBL" id="SES03418.1"/>
    </source>
</evidence>
<dbReference type="Pfam" id="PF01491">
    <property type="entry name" value="Frataxin_Cyay"/>
    <property type="match status" value="1"/>
</dbReference>
<protein>
    <submittedName>
        <fullName evidence="3">CyaY protein</fullName>
    </submittedName>
    <submittedName>
        <fullName evidence="5">Iron donor protein CyaY</fullName>
    </submittedName>
</protein>
<comment type="similarity">
    <text evidence="1">Belongs to the frataxin family.</text>
</comment>
<dbReference type="EMBL" id="FOUA01000003">
    <property type="protein sequence ID" value="SFM04227.1"/>
    <property type="molecule type" value="Genomic_DNA"/>
</dbReference>
<dbReference type="SUPFAM" id="SSF55387">
    <property type="entry name" value="Frataxin/Nqo15-like"/>
    <property type="match status" value="1"/>
</dbReference>
<dbReference type="GO" id="GO:0005737">
    <property type="term" value="C:cytoplasm"/>
    <property type="evidence" value="ECO:0007669"/>
    <property type="project" value="UniProtKB-ARBA"/>
</dbReference>
<proteinExistence type="inferred from homology"/>
<name>A0A031MFN5_9GAMM</name>
<evidence type="ECO:0000256" key="2">
    <source>
        <dbReference type="ARBA" id="ARBA00023004"/>
    </source>
</evidence>
<dbReference type="EMBL" id="SWAV01000001">
    <property type="protein sequence ID" value="TKA93056.1"/>
    <property type="molecule type" value="Genomic_DNA"/>
</dbReference>
<evidence type="ECO:0000313" key="7">
    <source>
        <dbReference type="Proteomes" id="UP000186904"/>
    </source>
</evidence>
<dbReference type="RefSeq" id="WP_036988965.1">
    <property type="nucleotide sequence ID" value="NZ_FOGN01000003.1"/>
</dbReference>
<gene>
    <name evidence="5" type="primary">cyaY</name>
    <name evidence="5" type="ORF">FA869_02420</name>
    <name evidence="4" type="ORF">SAMN04487855_2094</name>
    <name evidence="3" type="ORF">SAMN05216589_2095</name>
</gene>
<evidence type="ECO:0000313" key="6">
    <source>
        <dbReference type="Proteomes" id="UP000186599"/>
    </source>
</evidence>